<gene>
    <name evidence="3" type="ORF">C4F51_09840</name>
</gene>
<feature type="compositionally biased region" description="Low complexity" evidence="1">
    <location>
        <begin position="121"/>
        <end position="130"/>
    </location>
</feature>
<proteinExistence type="predicted"/>
<keyword evidence="4" id="KW-1185">Reference proteome</keyword>
<name>A0A928V2C0_9GAMM</name>
<dbReference type="Proteomes" id="UP000652567">
    <property type="component" value="Unassembled WGS sequence"/>
</dbReference>
<feature type="transmembrane region" description="Helical" evidence="2">
    <location>
        <begin position="29"/>
        <end position="47"/>
    </location>
</feature>
<accession>A0A928V2C0</accession>
<dbReference type="AlphaFoldDB" id="A0A928V2C0"/>
<feature type="region of interest" description="Disordered" evidence="1">
    <location>
        <begin position="120"/>
        <end position="139"/>
    </location>
</feature>
<comment type="caution">
    <text evidence="3">The sequence shown here is derived from an EMBL/GenBank/DDBJ whole genome shotgun (WGS) entry which is preliminary data.</text>
</comment>
<protein>
    <submittedName>
        <fullName evidence="3">Uncharacterized protein</fullName>
    </submittedName>
</protein>
<reference evidence="3" key="1">
    <citation type="submission" date="2018-07" db="EMBL/GenBank/DDBJ databases">
        <title>Genome assembly of strain Ka43.</title>
        <authorList>
            <person name="Kukolya J."/>
            <person name="Nagy I."/>
            <person name="Horvath B."/>
            <person name="Toth A."/>
        </authorList>
    </citation>
    <scope>NUCLEOTIDE SEQUENCE</scope>
    <source>
        <strain evidence="3">KB43</strain>
    </source>
</reference>
<evidence type="ECO:0000256" key="2">
    <source>
        <dbReference type="SAM" id="Phobius"/>
    </source>
</evidence>
<keyword evidence="2" id="KW-0812">Transmembrane</keyword>
<dbReference type="RefSeq" id="WP_193909375.1">
    <property type="nucleotide sequence ID" value="NZ_PRDL01000001.1"/>
</dbReference>
<feature type="transmembrane region" description="Helical" evidence="2">
    <location>
        <begin position="6"/>
        <end position="22"/>
    </location>
</feature>
<evidence type="ECO:0000256" key="1">
    <source>
        <dbReference type="SAM" id="MobiDB-lite"/>
    </source>
</evidence>
<evidence type="ECO:0000313" key="3">
    <source>
        <dbReference type="EMBL" id="MBE8717490.1"/>
    </source>
</evidence>
<keyword evidence="2" id="KW-0472">Membrane</keyword>
<evidence type="ECO:0000313" key="4">
    <source>
        <dbReference type="Proteomes" id="UP000652567"/>
    </source>
</evidence>
<dbReference type="EMBL" id="PRDL01000001">
    <property type="protein sequence ID" value="MBE8717490.1"/>
    <property type="molecule type" value="Genomic_DNA"/>
</dbReference>
<keyword evidence="2" id="KW-1133">Transmembrane helix</keyword>
<organism evidence="3 4">
    <name type="scientific">Cellvibrio polysaccharolyticus</name>
    <dbReference type="NCBI Taxonomy" id="2082724"/>
    <lineage>
        <taxon>Bacteria</taxon>
        <taxon>Pseudomonadati</taxon>
        <taxon>Pseudomonadota</taxon>
        <taxon>Gammaproteobacteria</taxon>
        <taxon>Cellvibrionales</taxon>
        <taxon>Cellvibrionaceae</taxon>
        <taxon>Cellvibrio</taxon>
    </lineage>
</organism>
<sequence length="139" mass="15821">MITYLYWIFIFGLSILAFWAFGRLNRWRPALISALAILIVGWLAYFFHFEQLFVKQYGGIMTITVPDGQMHISATWKENHLWVENYDPANNTCYFSEYSKGNLLQGRVVIKNCNPASFSRTPANPSSTAPAPAPAIQQP</sequence>